<comment type="caution">
    <text evidence="6">The sequence shown here is derived from an EMBL/GenBank/DDBJ whole genome shotgun (WGS) entry which is preliminary data.</text>
</comment>
<comment type="similarity">
    <text evidence="3">Belongs to the GCKR-like family. MurNAc-6-P etherase subfamily.</text>
</comment>
<accession>A0A3N2BYP1</accession>
<dbReference type="InterPro" id="IPR046348">
    <property type="entry name" value="SIS_dom_sf"/>
</dbReference>
<dbReference type="EMBL" id="RKHL01000001">
    <property type="protein sequence ID" value="ROR80174.1"/>
    <property type="molecule type" value="Genomic_DNA"/>
</dbReference>
<dbReference type="GO" id="GO:0097367">
    <property type="term" value="F:carbohydrate derivative binding"/>
    <property type="evidence" value="ECO:0007669"/>
    <property type="project" value="InterPro"/>
</dbReference>
<dbReference type="Pfam" id="PF22645">
    <property type="entry name" value="GKRP_SIS_N"/>
    <property type="match status" value="1"/>
</dbReference>
<keyword evidence="7" id="KW-1185">Reference proteome</keyword>
<dbReference type="AlphaFoldDB" id="A0A3N2BYP1"/>
<comment type="function">
    <text evidence="3">Specifically catalyzes the cleavage of the D-lactyl ether substituent of MurNAc 6-phosphate, producing GlcNAc 6-phosphate and D-lactate.</text>
</comment>
<dbReference type="RefSeq" id="WP_085514316.1">
    <property type="nucleotide sequence ID" value="NZ_FXAP01000008.1"/>
</dbReference>
<proteinExistence type="inferred from homology"/>
<feature type="region of interest" description="Disordered" evidence="4">
    <location>
        <begin position="1"/>
        <end position="50"/>
    </location>
</feature>
<dbReference type="PROSITE" id="PS51464">
    <property type="entry name" value="SIS"/>
    <property type="match status" value="1"/>
</dbReference>
<evidence type="ECO:0000256" key="1">
    <source>
        <dbReference type="ARBA" id="ARBA00023239"/>
    </source>
</evidence>
<dbReference type="Gene3D" id="3.40.50.10490">
    <property type="entry name" value="Glucose-6-phosphate isomerase like protein, domain 1"/>
    <property type="match status" value="1"/>
</dbReference>
<dbReference type="GO" id="GO:0009254">
    <property type="term" value="P:peptidoglycan turnover"/>
    <property type="evidence" value="ECO:0007669"/>
    <property type="project" value="TreeGrafter"/>
</dbReference>
<evidence type="ECO:0000256" key="3">
    <source>
        <dbReference type="HAMAP-Rule" id="MF_00068"/>
    </source>
</evidence>
<dbReference type="HAMAP" id="MF_00068">
    <property type="entry name" value="MurQ"/>
    <property type="match status" value="1"/>
</dbReference>
<reference evidence="6 7" key="1">
    <citation type="submission" date="2018-11" db="EMBL/GenBank/DDBJ databases">
        <title>Sequencing the genomes of 1000 actinobacteria strains.</title>
        <authorList>
            <person name="Klenk H.-P."/>
        </authorList>
    </citation>
    <scope>NUCLEOTIDE SEQUENCE [LARGE SCALE GENOMIC DNA]</scope>
    <source>
        <strain evidence="6 7">DSM 14012</strain>
    </source>
</reference>
<dbReference type="GO" id="GO:0016835">
    <property type="term" value="F:carbon-oxygen lyase activity"/>
    <property type="evidence" value="ECO:0007669"/>
    <property type="project" value="UniProtKB-UniRule"/>
</dbReference>
<dbReference type="UniPathway" id="UPA00342"/>
<dbReference type="CDD" id="cd05007">
    <property type="entry name" value="SIS_Etherase"/>
    <property type="match status" value="1"/>
</dbReference>
<dbReference type="GO" id="GO:0097173">
    <property type="term" value="P:N-acetylmuramic acid catabolic process"/>
    <property type="evidence" value="ECO:0007669"/>
    <property type="project" value="UniProtKB-UniPathway"/>
</dbReference>
<feature type="domain" description="SIS" evidence="5">
    <location>
        <begin position="90"/>
        <end position="253"/>
    </location>
</feature>
<dbReference type="GO" id="GO:0046348">
    <property type="term" value="P:amino sugar catabolic process"/>
    <property type="evidence" value="ECO:0007669"/>
    <property type="project" value="InterPro"/>
</dbReference>
<comment type="pathway">
    <text evidence="3">Amino-sugar metabolism; N-acetylmuramate degradation.</text>
</comment>
<dbReference type="GO" id="GO:0016803">
    <property type="term" value="F:ether hydrolase activity"/>
    <property type="evidence" value="ECO:0007669"/>
    <property type="project" value="TreeGrafter"/>
</dbReference>
<dbReference type="NCBIfam" id="NF009222">
    <property type="entry name" value="PRK12570.1"/>
    <property type="match status" value="1"/>
</dbReference>
<evidence type="ECO:0000313" key="6">
    <source>
        <dbReference type="EMBL" id="ROR80174.1"/>
    </source>
</evidence>
<dbReference type="FunFam" id="3.40.50.10490:FF:000014">
    <property type="entry name" value="N-acetylmuramic acid 6-phosphate etherase"/>
    <property type="match status" value="1"/>
</dbReference>
<dbReference type="SUPFAM" id="SSF53697">
    <property type="entry name" value="SIS domain"/>
    <property type="match status" value="1"/>
</dbReference>
<comment type="catalytic activity">
    <reaction evidence="3">
        <text>N-acetyl-D-muramate 6-phosphate + H2O = N-acetyl-D-glucosamine 6-phosphate + (R)-lactate</text>
        <dbReference type="Rhea" id="RHEA:26410"/>
        <dbReference type="ChEBI" id="CHEBI:15377"/>
        <dbReference type="ChEBI" id="CHEBI:16004"/>
        <dbReference type="ChEBI" id="CHEBI:57513"/>
        <dbReference type="ChEBI" id="CHEBI:58722"/>
        <dbReference type="EC" id="4.2.1.126"/>
    </reaction>
</comment>
<feature type="active site" description="Proton donor" evidence="3">
    <location>
        <position position="118"/>
    </location>
</feature>
<sequence length="346" mass="35685">MSTHSEGASSARRPPVPESANPSTGSGTDERDSIRAELATLSTEQVNERHPDLDALSTRELVAAMNEDNRSVPDAVAAVEPEIARAVEAIVERLRRGGRLVYLGAGTAGRMGILDASEAPPTFGTDPGLIVGLIAGGPGAIQQAVENAEDRDDLGRADLESLSITADDAVVGVSASGRTPYVLGALEYARSIGAITIGLSCNAGSPLARDADIGIEAVVGPELLTGSTRLKAGTAQKLVLNMLSTITMVRLGKTYRNLMVDLRTTNEKLRARAERTVMLATDVDAATAAKTLASVDGWVKAAILVLVTGIAADEAVARLRGGDGSLSAAIAAHAVEDPTEAAPDVH</sequence>
<dbReference type="PANTHER" id="PTHR10088">
    <property type="entry name" value="GLUCOKINASE REGULATORY PROTEIN"/>
    <property type="match status" value="1"/>
</dbReference>
<gene>
    <name evidence="3" type="primary">murQ</name>
    <name evidence="6" type="ORF">EDD42_0211</name>
</gene>
<keyword evidence="1 3" id="KW-0456">Lyase</keyword>
<feature type="active site" evidence="3">
    <location>
        <position position="149"/>
    </location>
</feature>
<dbReference type="EC" id="4.2.1.126" evidence="3"/>
<keyword evidence="2 3" id="KW-0119">Carbohydrate metabolism</keyword>
<organism evidence="6 7">
    <name type="scientific">Plantibacter flavus</name>
    <dbReference type="NCBI Taxonomy" id="150123"/>
    <lineage>
        <taxon>Bacteria</taxon>
        <taxon>Bacillati</taxon>
        <taxon>Actinomycetota</taxon>
        <taxon>Actinomycetes</taxon>
        <taxon>Micrococcales</taxon>
        <taxon>Microbacteriaceae</taxon>
        <taxon>Plantibacter</taxon>
    </lineage>
</organism>
<dbReference type="InterPro" id="IPR005488">
    <property type="entry name" value="Etherase_MurQ"/>
</dbReference>
<dbReference type="Proteomes" id="UP000266915">
    <property type="component" value="Unassembled WGS sequence"/>
</dbReference>
<dbReference type="InterPro" id="IPR005486">
    <property type="entry name" value="Glucokinase_regulatory_CS"/>
</dbReference>
<protein>
    <recommendedName>
        <fullName evidence="3">N-acetylmuramic acid 6-phosphate etherase</fullName>
        <shortName evidence="3">MurNAc-6-P etherase</shortName>
        <ecNumber evidence="3">4.2.1.126</ecNumber>
    </recommendedName>
    <alternativeName>
        <fullName evidence="3">N-acetylmuramic acid 6-phosphate hydrolase</fullName>
    </alternativeName>
    <alternativeName>
        <fullName evidence="3">N-acetylmuramic acid 6-phosphate lyase</fullName>
    </alternativeName>
</protein>
<evidence type="ECO:0000313" key="7">
    <source>
        <dbReference type="Proteomes" id="UP000266915"/>
    </source>
</evidence>
<evidence type="ECO:0000256" key="2">
    <source>
        <dbReference type="ARBA" id="ARBA00023277"/>
    </source>
</evidence>
<evidence type="ECO:0000256" key="4">
    <source>
        <dbReference type="SAM" id="MobiDB-lite"/>
    </source>
</evidence>
<evidence type="ECO:0000259" key="5">
    <source>
        <dbReference type="PROSITE" id="PS51464"/>
    </source>
</evidence>
<dbReference type="PROSITE" id="PS01272">
    <property type="entry name" value="GCKR"/>
    <property type="match status" value="1"/>
</dbReference>
<dbReference type="InterPro" id="IPR040190">
    <property type="entry name" value="MURQ/GCKR"/>
</dbReference>
<dbReference type="NCBIfam" id="NF003915">
    <property type="entry name" value="PRK05441.1"/>
    <property type="match status" value="1"/>
</dbReference>
<dbReference type="InterPro" id="IPR001347">
    <property type="entry name" value="SIS_dom"/>
</dbReference>
<name>A0A3N2BYP1_9MICO</name>
<comment type="miscellaneous">
    <text evidence="3">A lyase-type mechanism (elimination/hydration) is suggested for the cleavage of the lactyl ether bond of MurNAc 6-phosphate, with the formation of an alpha,beta-unsaturated aldehyde intermediate with (E)-stereochemistry, followed by the syn addition of water to give product.</text>
</comment>
<comment type="subunit">
    <text evidence="3">Homodimer.</text>
</comment>
<dbReference type="NCBIfam" id="TIGR00274">
    <property type="entry name" value="N-acetylmuramic acid 6-phosphate etherase"/>
    <property type="match status" value="1"/>
</dbReference>
<dbReference type="Gene3D" id="1.10.8.1080">
    <property type="match status" value="1"/>
</dbReference>
<dbReference type="PANTHER" id="PTHR10088:SF4">
    <property type="entry name" value="GLUCOKINASE REGULATORY PROTEIN"/>
    <property type="match status" value="1"/>
</dbReference>